<keyword evidence="2" id="KW-1133">Transmembrane helix</keyword>
<keyword evidence="4" id="KW-1185">Reference proteome</keyword>
<keyword evidence="2" id="KW-0472">Membrane</keyword>
<dbReference type="Proteomes" id="UP000305792">
    <property type="component" value="Unassembled WGS sequence"/>
</dbReference>
<keyword evidence="2" id="KW-0812">Transmembrane</keyword>
<dbReference type="OrthoDB" id="4480700at2"/>
<feature type="region of interest" description="Disordered" evidence="1">
    <location>
        <begin position="557"/>
        <end position="650"/>
    </location>
</feature>
<reference evidence="3 4" key="1">
    <citation type="journal article" date="2018" name="Int. J. Syst. Evol. Microbiol.">
        <title>Glycomyces paridis sp. nov., isolated from the medicinal plant Paris polyphylla.</title>
        <authorList>
            <person name="Fang X.M."/>
            <person name="Bai J.L."/>
            <person name="Su J."/>
            <person name="Zhao L.L."/>
            <person name="Liu H.Y."/>
            <person name="Ma B.P."/>
            <person name="Zhang Y.Q."/>
            <person name="Yu L.Y."/>
        </authorList>
    </citation>
    <scope>NUCLEOTIDE SEQUENCE [LARGE SCALE GENOMIC DNA]</scope>
    <source>
        <strain evidence="3 4">CPCC 204357</strain>
    </source>
</reference>
<dbReference type="EMBL" id="STGX01000004">
    <property type="protein sequence ID" value="THV30121.1"/>
    <property type="molecule type" value="Genomic_DNA"/>
</dbReference>
<evidence type="ECO:0000313" key="3">
    <source>
        <dbReference type="EMBL" id="THV30121.1"/>
    </source>
</evidence>
<feature type="transmembrane region" description="Helical" evidence="2">
    <location>
        <begin position="450"/>
        <end position="475"/>
    </location>
</feature>
<evidence type="ECO:0000256" key="2">
    <source>
        <dbReference type="SAM" id="Phobius"/>
    </source>
</evidence>
<organism evidence="3 4">
    <name type="scientific">Glycomyces paridis</name>
    <dbReference type="NCBI Taxonomy" id="2126555"/>
    <lineage>
        <taxon>Bacteria</taxon>
        <taxon>Bacillati</taxon>
        <taxon>Actinomycetota</taxon>
        <taxon>Actinomycetes</taxon>
        <taxon>Glycomycetales</taxon>
        <taxon>Glycomycetaceae</taxon>
        <taxon>Glycomyces</taxon>
    </lineage>
</organism>
<feature type="transmembrane region" description="Helical" evidence="2">
    <location>
        <begin position="428"/>
        <end position="444"/>
    </location>
</feature>
<dbReference type="RefSeq" id="WP_136528994.1">
    <property type="nucleotide sequence ID" value="NZ_STGX01000004.1"/>
</dbReference>
<evidence type="ECO:0000313" key="4">
    <source>
        <dbReference type="Proteomes" id="UP000305792"/>
    </source>
</evidence>
<feature type="transmembrane region" description="Helical" evidence="2">
    <location>
        <begin position="23"/>
        <end position="43"/>
    </location>
</feature>
<feature type="transmembrane region" description="Helical" evidence="2">
    <location>
        <begin position="194"/>
        <end position="216"/>
    </location>
</feature>
<feature type="transmembrane region" description="Helical" evidence="2">
    <location>
        <begin position="487"/>
        <end position="508"/>
    </location>
</feature>
<sequence length="650" mass="69684">MNDPSAHDLAPPPPRRPGPLKRALRLTSRLLVVLAAVAGALVFTPGLAGAQADEGCTDYEWHNSWTQCLEELPEAQELPCEAAPQPASPDSGMAGWFADPSNLDKSEGIGTYSAYGYAGYQLPMYGSQEMSIGGQCVQGVSIPNGADTANALANMEFSLSVATVGAANSMRQAAWEPDTMWGWSNDFMEQGTEVLYRQVFTVFGAVTVGLIGIYLLWRSKQADMNNAITTVAWAALILVLVTAVVRWPVKAAEFTDKALTIGMDLSVVLIADDAAEGCAREDDLTQAEYDRLKEANQANPNFCIDTRSAAVTAADTVSSQVLYQNWLRTMLGQSEEFTYEKRGGEVVEDDDGNPVVLDANTAYKYGPALFAAQAFSWQENQEAEGSPTVRDRLISEKQETWQGLVAQIQTEDPEAFANISGQRAWERTGTGFLALLTAIFFSLFDLTASILIILGFMIVRFAIVALPIIGTIALLRPAGGPFKRLVNTVLGAIINVAIFSLAAVIYVWASGRILATAMPVWLQVVMIGLLGVAAWLLLRPGRRIAGMVGGRGPSEVLFARRSDSGDKDRDGDRSGSGAPRSNGRPEHAGGPLHDLNRQVEDFKPGETADNIRSIRDQNDSLPGQPGGGSRSESTSSAGGGGEVFRPAGKE</sequence>
<feature type="compositionally biased region" description="Basic and acidic residues" evidence="1">
    <location>
        <begin position="594"/>
        <end position="606"/>
    </location>
</feature>
<feature type="transmembrane region" description="Helical" evidence="2">
    <location>
        <begin position="520"/>
        <end position="538"/>
    </location>
</feature>
<name>A0A4S8PJE8_9ACTN</name>
<protein>
    <submittedName>
        <fullName evidence="3">MFS transporter</fullName>
    </submittedName>
</protein>
<proteinExistence type="predicted"/>
<accession>A0A4S8PJE8</accession>
<dbReference type="AlphaFoldDB" id="A0A4S8PJE8"/>
<feature type="region of interest" description="Disordered" evidence="1">
    <location>
        <begin position="1"/>
        <end position="20"/>
    </location>
</feature>
<comment type="caution">
    <text evidence="3">The sequence shown here is derived from an EMBL/GenBank/DDBJ whole genome shotgun (WGS) entry which is preliminary data.</text>
</comment>
<gene>
    <name evidence="3" type="ORF">E9998_07010</name>
</gene>
<evidence type="ECO:0000256" key="1">
    <source>
        <dbReference type="SAM" id="MobiDB-lite"/>
    </source>
</evidence>
<feature type="compositionally biased region" description="Basic and acidic residues" evidence="1">
    <location>
        <begin position="558"/>
        <end position="573"/>
    </location>
</feature>
<feature type="transmembrane region" description="Helical" evidence="2">
    <location>
        <begin position="228"/>
        <end position="249"/>
    </location>
</feature>